<feature type="transmembrane region" description="Helical" evidence="9">
    <location>
        <begin position="414"/>
        <end position="437"/>
    </location>
</feature>
<keyword evidence="6" id="KW-0675">Receptor</keyword>
<keyword evidence="8" id="KW-0807">Transducer</keyword>
<keyword evidence="4" id="KW-0297">G-protein coupled receptor</keyword>
<evidence type="ECO:0000256" key="5">
    <source>
        <dbReference type="ARBA" id="ARBA00023136"/>
    </source>
</evidence>
<evidence type="ECO:0000256" key="2">
    <source>
        <dbReference type="ARBA" id="ARBA00022692"/>
    </source>
</evidence>
<protein>
    <submittedName>
        <fullName evidence="11 13">IP03705p</fullName>
    </submittedName>
</protein>
<evidence type="ECO:0000313" key="12">
    <source>
        <dbReference type="Proteomes" id="UP000035682"/>
    </source>
</evidence>
<dbReference type="InterPro" id="IPR028082">
    <property type="entry name" value="Peripla_BP_I"/>
</dbReference>
<dbReference type="GO" id="GO:0038039">
    <property type="term" value="C:G protein-coupled receptor heterodimeric complex"/>
    <property type="evidence" value="ECO:0007669"/>
    <property type="project" value="TreeGrafter"/>
</dbReference>
<evidence type="ECO:0000256" key="4">
    <source>
        <dbReference type="ARBA" id="ARBA00023040"/>
    </source>
</evidence>
<dbReference type="PANTHER" id="PTHR10519">
    <property type="entry name" value="GABA-B RECEPTOR"/>
    <property type="match status" value="1"/>
</dbReference>
<evidence type="ECO:0000259" key="10">
    <source>
        <dbReference type="PROSITE" id="PS50259"/>
    </source>
</evidence>
<evidence type="ECO:0000256" key="9">
    <source>
        <dbReference type="SAM" id="Phobius"/>
    </source>
</evidence>
<dbReference type="GeneID" id="36383982"/>
<dbReference type="EMBL" id="LN609530">
    <property type="protein sequence ID" value="CEF71602.1"/>
    <property type="molecule type" value="Genomic_DNA"/>
</dbReference>
<evidence type="ECO:0000256" key="3">
    <source>
        <dbReference type="ARBA" id="ARBA00022989"/>
    </source>
</evidence>
<dbReference type="WormBase" id="SRAE_X000092600">
    <property type="protein sequence ID" value="SRP07741"/>
    <property type="gene ID" value="WBGene00266488"/>
</dbReference>
<dbReference type="Pfam" id="PF01094">
    <property type="entry name" value="ANF_receptor"/>
    <property type="match status" value="1"/>
</dbReference>
<proteinExistence type="predicted"/>
<sequence length="868" mass="98607">MEAGTGGWPGGQACLPAVQLALEDVNNDQSILKGYEVKLHHYNSKCKPGLAAKQLFELLYNPPVKLILLSGCSPVTTVIAEAAPVWNLVVLSYGASSPALSNRARFPTLFRTHPSANMHNPTRIKLFEKFKWKRITILQSVEEVFTSTAKDLEEECRKKDIRVDKQSFYGDPTDAIKTLVRQDARIIVGLYYVTEARRVLCQAYKHGLYGRKYVWFLIGWYADTWYLPVREEQLNCTAKQMEEAAQYHFTTESIMLRKDNKKAISGITGTKFLHRLKKELNTNPAETGGYPEAPLAYDAVWALALALNCTLNNIGDSTPIEEFTYNNTIVAGQIFDCVKNTQFQGVSGKVMFSEAGDRIARTQIEQMQNGKYVITGYYDITNNHLEWFDNEKWYGKGPPADSTIIKRHLLKVNFFLYAIVCLIAIAAIALSVFLFIFNKEYINRSIIIQSQPKCNDLLIFGCILSAGSLLLMGLPSGIINIPNDFFPSLCYAKVTMLMIGFSFAYGSMFAKVWVVHRMGVNENQKIVLNDDDKSEANWPWSNIRLLITSMLHTTVRKISTHTSLIQRKQNQLNQPIPSFKFQSIVATFVFIDFVLLLIWIFIDPLQRYEQYFHLEISEEGKREDIKYQPVLELCQSKYHEIWIALILSYKCLLLVFGLFMAYESRNLKLRYVNDSRFAGMAIYNVAILSLVTGPVVCLLIRTQPNANFAFISVTVLLCTFISLGLVFIPKIQYVCRTPADHDEHDFLSIKGSFPEQKFFESILKENLDLRRQIHIKEDKIRECQNVLTRRRRHNLNSIGSTENISSTCFKCIDDFSINKISNGSSKTISEGFFPSSSPTTFTTTALIEAHNNICGDTDSSSNSCEIIL</sequence>
<dbReference type="AlphaFoldDB" id="A0A090LTQ7"/>
<evidence type="ECO:0000256" key="1">
    <source>
        <dbReference type="ARBA" id="ARBA00004141"/>
    </source>
</evidence>
<dbReference type="InterPro" id="IPR002455">
    <property type="entry name" value="GPCR3_GABA-B"/>
</dbReference>
<name>A0A090LTQ7_STRRB</name>
<evidence type="ECO:0000313" key="14">
    <source>
        <dbReference type="WormBase" id="SRAE_X000092600"/>
    </source>
</evidence>
<keyword evidence="5 9" id="KW-0472">Membrane</keyword>
<dbReference type="GO" id="GO:0004965">
    <property type="term" value="F:G protein-coupled GABA receptor activity"/>
    <property type="evidence" value="ECO:0007669"/>
    <property type="project" value="EnsemblMetazoa"/>
</dbReference>
<feature type="transmembrane region" description="Helical" evidence="9">
    <location>
        <begin position="491"/>
        <end position="515"/>
    </location>
</feature>
<feature type="transmembrane region" description="Helical" evidence="9">
    <location>
        <begin position="457"/>
        <end position="479"/>
    </location>
</feature>
<dbReference type="FunFam" id="3.40.50.2300:FF:000056">
    <property type="entry name" value="Gamma-aminobutyric acid type B receptor subunit 1"/>
    <property type="match status" value="1"/>
</dbReference>
<dbReference type="GO" id="GO:0009410">
    <property type="term" value="P:response to xenobiotic stimulus"/>
    <property type="evidence" value="ECO:0007669"/>
    <property type="project" value="EnsemblMetazoa"/>
</dbReference>
<dbReference type="Pfam" id="PF00003">
    <property type="entry name" value="7tm_3"/>
    <property type="match status" value="2"/>
</dbReference>
<dbReference type="PROSITE" id="PS50259">
    <property type="entry name" value="G_PROTEIN_RECEP_F3_4"/>
    <property type="match status" value="1"/>
</dbReference>
<dbReference type="InterPro" id="IPR017978">
    <property type="entry name" value="GPCR_3_C"/>
</dbReference>
<evidence type="ECO:0000313" key="11">
    <source>
        <dbReference type="EMBL" id="CEF71602.1"/>
    </source>
</evidence>
<dbReference type="PRINTS" id="PR01177">
    <property type="entry name" value="GABAB1RECPTR"/>
</dbReference>
<dbReference type="WBParaSite" id="SRAE_X000092600.1">
    <property type="protein sequence ID" value="SRAE_X000092600.1"/>
    <property type="gene ID" value="WBGene00266488"/>
</dbReference>
<evidence type="ECO:0000313" key="13">
    <source>
        <dbReference type="WBParaSite" id="SRAE_X000092600.1"/>
    </source>
</evidence>
<dbReference type="CTD" id="36383982"/>
<reference evidence="13" key="2">
    <citation type="submission" date="2020-12" db="UniProtKB">
        <authorList>
            <consortium name="WormBaseParasite"/>
        </authorList>
    </citation>
    <scope>IDENTIFICATION</scope>
</reference>
<gene>
    <name evidence="11 13 14" type="ORF">SRAE_X000092600</name>
</gene>
<reference evidence="11 12" key="1">
    <citation type="submission" date="2014-09" db="EMBL/GenBank/DDBJ databases">
        <authorList>
            <person name="Martin A.A."/>
        </authorList>
    </citation>
    <scope>NUCLEOTIDE SEQUENCE</scope>
    <source>
        <strain evidence="12">ED321</strain>
        <strain evidence="11">ED321 Heterogonic</strain>
    </source>
</reference>
<keyword evidence="3 9" id="KW-1133">Transmembrane helix</keyword>
<dbReference type="GO" id="GO:0040012">
    <property type="term" value="P:regulation of locomotion"/>
    <property type="evidence" value="ECO:0007669"/>
    <property type="project" value="EnsemblMetazoa"/>
</dbReference>
<dbReference type="OMA" id="WAGGEAC"/>
<keyword evidence="2 9" id="KW-0812">Transmembrane</keyword>
<dbReference type="PANTHER" id="PTHR10519:SF77">
    <property type="entry name" value="GAMMA-AMINOBUTYRIC ACID TYPE B RECEPTOR SUBUNIT 1"/>
    <property type="match status" value="1"/>
</dbReference>
<evidence type="ECO:0000256" key="8">
    <source>
        <dbReference type="ARBA" id="ARBA00023224"/>
    </source>
</evidence>
<organism evidence="11">
    <name type="scientific">Strongyloides ratti</name>
    <name type="common">Parasitic roundworm</name>
    <dbReference type="NCBI Taxonomy" id="34506"/>
    <lineage>
        <taxon>Eukaryota</taxon>
        <taxon>Metazoa</taxon>
        <taxon>Ecdysozoa</taxon>
        <taxon>Nematoda</taxon>
        <taxon>Chromadorea</taxon>
        <taxon>Rhabditida</taxon>
        <taxon>Tylenchina</taxon>
        <taxon>Panagrolaimomorpha</taxon>
        <taxon>Strongyloidoidea</taxon>
        <taxon>Strongyloididae</taxon>
        <taxon>Strongyloides</taxon>
    </lineage>
</organism>
<dbReference type="InterPro" id="IPR001828">
    <property type="entry name" value="ANF_lig-bd_rcpt"/>
</dbReference>
<evidence type="ECO:0000256" key="6">
    <source>
        <dbReference type="ARBA" id="ARBA00023170"/>
    </source>
</evidence>
<keyword evidence="7" id="KW-0325">Glycoprotein</keyword>
<feature type="transmembrane region" description="Helical" evidence="9">
    <location>
        <begin position="708"/>
        <end position="728"/>
    </location>
</feature>
<dbReference type="CDD" id="cd06366">
    <property type="entry name" value="PBP1_GABAb_receptor"/>
    <property type="match status" value="1"/>
</dbReference>
<evidence type="ECO:0000256" key="7">
    <source>
        <dbReference type="ARBA" id="ARBA00023180"/>
    </source>
</evidence>
<dbReference type="Proteomes" id="UP000035682">
    <property type="component" value="Unplaced"/>
</dbReference>
<feature type="transmembrane region" description="Helical" evidence="9">
    <location>
        <begin position="641"/>
        <end position="662"/>
    </location>
</feature>
<dbReference type="GO" id="GO:0032223">
    <property type="term" value="P:negative regulation of synaptic transmission, cholinergic"/>
    <property type="evidence" value="ECO:0007669"/>
    <property type="project" value="EnsemblMetazoa"/>
</dbReference>
<dbReference type="STRING" id="34506.A0A090LTQ7"/>
<accession>A0A090LTQ7</accession>
<dbReference type="Gene3D" id="3.40.50.2300">
    <property type="match status" value="2"/>
</dbReference>
<dbReference type="PRINTS" id="PR01176">
    <property type="entry name" value="GABABRECEPTR"/>
</dbReference>
<feature type="domain" description="G-protein coupled receptors family 3 profile" evidence="10">
    <location>
        <begin position="487"/>
        <end position="738"/>
    </location>
</feature>
<dbReference type="RefSeq" id="XP_024510798.1">
    <property type="nucleotide sequence ID" value="XM_024645328.1"/>
</dbReference>
<dbReference type="SUPFAM" id="SSF53822">
    <property type="entry name" value="Periplasmic binding protein-like I"/>
    <property type="match status" value="1"/>
</dbReference>
<dbReference type="OrthoDB" id="17569at2759"/>
<keyword evidence="12" id="KW-1185">Reference proteome</keyword>
<dbReference type="GO" id="GO:0007214">
    <property type="term" value="P:gamma-aminobutyric acid signaling pathway"/>
    <property type="evidence" value="ECO:0007669"/>
    <property type="project" value="TreeGrafter"/>
</dbReference>
<comment type="subcellular location">
    <subcellularLocation>
        <location evidence="1">Membrane</location>
        <topology evidence="1">Multi-pass membrane protein</topology>
    </subcellularLocation>
</comment>
<feature type="transmembrane region" description="Helical" evidence="9">
    <location>
        <begin position="584"/>
        <end position="602"/>
    </location>
</feature>
<dbReference type="eggNOG" id="KOG1055">
    <property type="taxonomic scope" value="Eukaryota"/>
</dbReference>
<feature type="transmembrane region" description="Helical" evidence="9">
    <location>
        <begin position="682"/>
        <end position="702"/>
    </location>
</feature>